<dbReference type="AlphaFoldDB" id="A0A6H1Q8I7"/>
<protein>
    <submittedName>
        <fullName evidence="2">Uncharacterized protein</fullName>
    </submittedName>
</protein>
<keyword evidence="1" id="KW-0732">Signal</keyword>
<evidence type="ECO:0000256" key="1">
    <source>
        <dbReference type="SAM" id="SignalP"/>
    </source>
</evidence>
<dbReference type="EMBL" id="MN961672">
    <property type="protein sequence ID" value="QIZ23368.1"/>
    <property type="molecule type" value="Genomic_DNA"/>
</dbReference>
<organism evidence="2">
    <name type="scientific">Pseudomonas aeruginosa</name>
    <dbReference type="NCBI Taxonomy" id="287"/>
    <lineage>
        <taxon>Bacteria</taxon>
        <taxon>Pseudomonadati</taxon>
        <taxon>Pseudomonadota</taxon>
        <taxon>Gammaproteobacteria</taxon>
        <taxon>Pseudomonadales</taxon>
        <taxon>Pseudomonadaceae</taxon>
        <taxon>Pseudomonas</taxon>
    </lineage>
</organism>
<geneLocation type="plasmid" evidence="2">
    <name>p201330-IMP</name>
</geneLocation>
<dbReference type="GeneID" id="97170761"/>
<sequence length="175" mass="18402">MKRFLIVAVMFPMLATSALAESGSNIFLSGKVFKGDEVVASFAAPTLLGNTLPVKDQVLHSYIEKAVSDGKKTTLIPGKLVTGLDMSMTPTAVVGENVIVAVKGSLAVLEGFDKAPLAGTNLAIDLPKMSRNEFSQSFEIKKGQPLEFGFGGCTLVDGNPTNCSHKLILDASANN</sequence>
<feature type="signal peptide" evidence="1">
    <location>
        <begin position="1"/>
        <end position="20"/>
    </location>
</feature>
<evidence type="ECO:0000313" key="2">
    <source>
        <dbReference type="EMBL" id="QIZ23180.1"/>
    </source>
</evidence>
<proteinExistence type="predicted"/>
<keyword evidence="2" id="KW-0614">Plasmid</keyword>
<geneLocation type="plasmid" evidence="3">
    <name>pPA15W-NR</name>
</geneLocation>
<dbReference type="EMBL" id="MN961671">
    <property type="protein sequence ID" value="QIZ23180.1"/>
    <property type="molecule type" value="Genomic_DNA"/>
</dbReference>
<reference evidence="2" key="1">
    <citation type="submission" date="2020-01" db="EMBL/GenBank/DDBJ databases">
        <authorList>
            <person name="Zhou D."/>
        </authorList>
    </citation>
    <scope>NUCLEOTIDE SEQUENCE</scope>
    <source>
        <strain evidence="2">201330</strain>
        <strain evidence="3">PA15W</strain>
        <plasmid evidence="2">p201330-IMP</plasmid>
        <plasmid evidence="3">pPA15W-NR</plasmid>
    </source>
</reference>
<feature type="chain" id="PRO_5040011154" evidence="1">
    <location>
        <begin position="21"/>
        <end position="175"/>
    </location>
</feature>
<name>A0A6H1Q8I7_PSEAI</name>
<dbReference type="RefSeq" id="WP_009684360.1">
    <property type="nucleotide sequence ID" value="NZ_CAADLY010000656.1"/>
</dbReference>
<evidence type="ECO:0000313" key="3">
    <source>
        <dbReference type="EMBL" id="QIZ23368.1"/>
    </source>
</evidence>
<accession>A0A6H1Q8I7</accession>